<dbReference type="Gene3D" id="3.40.50.410">
    <property type="entry name" value="von Willebrand factor, type A domain"/>
    <property type="match status" value="1"/>
</dbReference>
<dbReference type="InterPro" id="IPR000719">
    <property type="entry name" value="Prot_kinase_dom"/>
</dbReference>
<dbReference type="FunFam" id="3.30.200.20:FF:000188">
    <property type="entry name" value="Hepatocyte growth factor receptor"/>
    <property type="match status" value="1"/>
</dbReference>
<dbReference type="Gene3D" id="3.30.200.20">
    <property type="entry name" value="Phosphorylase Kinase, domain 1"/>
    <property type="match status" value="1"/>
</dbReference>
<evidence type="ECO:0000256" key="11">
    <source>
        <dbReference type="ARBA" id="ARBA00023136"/>
    </source>
</evidence>
<evidence type="ECO:0000256" key="1">
    <source>
        <dbReference type="ARBA" id="ARBA00004251"/>
    </source>
</evidence>
<dbReference type="Pfam" id="PF07714">
    <property type="entry name" value="PK_Tyr_Ser-Thr"/>
    <property type="match status" value="1"/>
</dbReference>
<dbReference type="InterPro" id="IPR013649">
    <property type="entry name" value="Integrin_alpha_Ig-like_1"/>
</dbReference>
<evidence type="ECO:0000256" key="13">
    <source>
        <dbReference type="ARBA" id="ARBA00023157"/>
    </source>
</evidence>
<dbReference type="SUPFAM" id="SSF56112">
    <property type="entry name" value="Protein kinase-like (PK-like)"/>
    <property type="match status" value="1"/>
</dbReference>
<evidence type="ECO:0000256" key="17">
    <source>
        <dbReference type="SAM" id="Phobius"/>
    </source>
</evidence>
<organism evidence="20 21">
    <name type="scientific">Branchiostoma lanceolatum</name>
    <name type="common">Common lancelet</name>
    <name type="synonym">Amphioxus lanceolatum</name>
    <dbReference type="NCBI Taxonomy" id="7740"/>
    <lineage>
        <taxon>Eukaryota</taxon>
        <taxon>Metazoa</taxon>
        <taxon>Chordata</taxon>
        <taxon>Cephalochordata</taxon>
        <taxon>Leptocardii</taxon>
        <taxon>Amphioxiformes</taxon>
        <taxon>Branchiostomatidae</taxon>
        <taxon>Branchiostoma</taxon>
    </lineage>
</organism>
<keyword evidence="5 17" id="KW-0812">Transmembrane</keyword>
<dbReference type="PROSITE" id="PS51470">
    <property type="entry name" value="FG_GAP"/>
    <property type="match status" value="6"/>
</dbReference>
<dbReference type="Gene3D" id="1.10.510.10">
    <property type="entry name" value="Transferase(Phosphotransferase) domain 1"/>
    <property type="match status" value="1"/>
</dbReference>
<evidence type="ECO:0000256" key="5">
    <source>
        <dbReference type="ARBA" id="ARBA00022692"/>
    </source>
</evidence>
<evidence type="ECO:0000256" key="16">
    <source>
        <dbReference type="PROSITE-ProRule" id="PRU10141"/>
    </source>
</evidence>
<evidence type="ECO:0000256" key="8">
    <source>
        <dbReference type="ARBA" id="ARBA00022889"/>
    </source>
</evidence>
<feature type="repeat" description="FG-GAP" evidence="15">
    <location>
        <begin position="188"/>
        <end position="241"/>
    </location>
</feature>
<dbReference type="SUPFAM" id="SSF69318">
    <property type="entry name" value="Integrin alpha N-terminal domain"/>
    <property type="match status" value="1"/>
</dbReference>
<dbReference type="GO" id="GO:0098609">
    <property type="term" value="P:cell-cell adhesion"/>
    <property type="evidence" value="ECO:0007669"/>
    <property type="project" value="TreeGrafter"/>
</dbReference>
<dbReference type="InterPro" id="IPR017441">
    <property type="entry name" value="Protein_kinase_ATP_BS"/>
</dbReference>
<keyword evidence="10" id="KW-0401">Integrin</keyword>
<dbReference type="InterPro" id="IPR013519">
    <property type="entry name" value="Int_alpha_beta-p"/>
</dbReference>
<keyword evidence="8" id="KW-0130">Cell adhesion</keyword>
<keyword evidence="12" id="KW-0808">Transferase</keyword>
<evidence type="ECO:0000256" key="18">
    <source>
        <dbReference type="SAM" id="SignalP"/>
    </source>
</evidence>
<dbReference type="OrthoDB" id="4062651at2759"/>
<dbReference type="GO" id="GO:0007229">
    <property type="term" value="P:integrin-mediated signaling pathway"/>
    <property type="evidence" value="ECO:0007669"/>
    <property type="project" value="UniProtKB-KW"/>
</dbReference>
<keyword evidence="12" id="KW-0829">Tyrosine-protein kinase</keyword>
<dbReference type="InterPro" id="IPR020635">
    <property type="entry name" value="Tyr_kinase_cat_dom"/>
</dbReference>
<keyword evidence="3" id="KW-1003">Cell membrane</keyword>
<dbReference type="GO" id="GO:0007160">
    <property type="term" value="P:cell-matrix adhesion"/>
    <property type="evidence" value="ECO:0007669"/>
    <property type="project" value="TreeGrafter"/>
</dbReference>
<dbReference type="GO" id="GO:0033627">
    <property type="term" value="P:cell adhesion mediated by integrin"/>
    <property type="evidence" value="ECO:0007669"/>
    <property type="project" value="TreeGrafter"/>
</dbReference>
<proteinExistence type="inferred from homology"/>
<dbReference type="InterPro" id="IPR032695">
    <property type="entry name" value="Integrin_dom_sf"/>
</dbReference>
<keyword evidence="4" id="KW-0245">EGF-like domain</keyword>
<dbReference type="PROSITE" id="PS50011">
    <property type="entry name" value="PROTEIN_KINASE_DOM"/>
    <property type="match status" value="1"/>
</dbReference>
<evidence type="ECO:0000256" key="4">
    <source>
        <dbReference type="ARBA" id="ARBA00022536"/>
    </source>
</evidence>
<dbReference type="SMART" id="SM00219">
    <property type="entry name" value="TyrKc"/>
    <property type="match status" value="1"/>
</dbReference>
<protein>
    <submittedName>
        <fullName evidence="20">MET protein</fullName>
    </submittedName>
</protein>
<feature type="domain" description="Protein kinase" evidence="19">
    <location>
        <begin position="1178"/>
        <end position="1441"/>
    </location>
</feature>
<dbReference type="GO" id="GO:0004713">
    <property type="term" value="F:protein tyrosine kinase activity"/>
    <property type="evidence" value="ECO:0007669"/>
    <property type="project" value="UniProtKB-KW"/>
</dbReference>
<dbReference type="PANTHER" id="PTHR23220">
    <property type="entry name" value="INTEGRIN ALPHA"/>
    <property type="match status" value="1"/>
</dbReference>
<dbReference type="InterPro" id="IPR001245">
    <property type="entry name" value="Ser-Thr/Tyr_kinase_cat_dom"/>
</dbReference>
<dbReference type="Gene3D" id="2.130.10.130">
    <property type="entry name" value="Integrin alpha, N-terminal"/>
    <property type="match status" value="1"/>
</dbReference>
<feature type="repeat" description="FG-GAP" evidence="15">
    <location>
        <begin position="27"/>
        <end position="93"/>
    </location>
</feature>
<dbReference type="FunFam" id="3.40.50.410:FF:000002">
    <property type="entry name" value="Integrin beta"/>
    <property type="match status" value="1"/>
</dbReference>
<dbReference type="Proteomes" id="UP000838412">
    <property type="component" value="Chromosome 3"/>
</dbReference>
<dbReference type="InterPro" id="IPR015812">
    <property type="entry name" value="Integrin_bsu"/>
</dbReference>
<dbReference type="GO" id="GO:0005524">
    <property type="term" value="F:ATP binding"/>
    <property type="evidence" value="ECO:0007669"/>
    <property type="project" value="UniProtKB-UniRule"/>
</dbReference>
<keyword evidence="12" id="KW-0418">Kinase</keyword>
<dbReference type="Pfam" id="PF01839">
    <property type="entry name" value="FG-GAP"/>
    <property type="match status" value="2"/>
</dbReference>
<dbReference type="SMART" id="SM00191">
    <property type="entry name" value="Int_alpha"/>
    <property type="match status" value="5"/>
</dbReference>
<dbReference type="SUPFAM" id="SSF69179">
    <property type="entry name" value="Integrin domains"/>
    <property type="match status" value="2"/>
</dbReference>
<keyword evidence="16" id="KW-0067">ATP-binding</keyword>
<dbReference type="EMBL" id="OV696688">
    <property type="protein sequence ID" value="CAH1258492.1"/>
    <property type="molecule type" value="Genomic_DNA"/>
</dbReference>
<dbReference type="Gene3D" id="2.60.40.1460">
    <property type="entry name" value="Integrin domains. Chain A, domain 2"/>
    <property type="match status" value="1"/>
</dbReference>
<comment type="subcellular location">
    <subcellularLocation>
        <location evidence="1">Cell membrane</location>
        <topology evidence="1">Single-pass type I membrane protein</topology>
    </subcellularLocation>
</comment>
<dbReference type="PROSITE" id="PS00109">
    <property type="entry name" value="PROTEIN_KINASE_TYR"/>
    <property type="match status" value="1"/>
</dbReference>
<gene>
    <name evidence="20" type="primary">MET</name>
    <name evidence="20" type="ORF">BLAG_LOCUS16031</name>
</gene>
<keyword evidence="21" id="KW-1185">Reference proteome</keyword>
<evidence type="ECO:0000259" key="19">
    <source>
        <dbReference type="PROSITE" id="PS50011"/>
    </source>
</evidence>
<dbReference type="InterPro" id="IPR036465">
    <property type="entry name" value="vWFA_dom_sf"/>
</dbReference>
<feature type="binding site" evidence="16">
    <location>
        <position position="1211"/>
    </location>
    <ligand>
        <name>ATP</name>
        <dbReference type="ChEBI" id="CHEBI:30616"/>
    </ligand>
</feature>
<dbReference type="PRINTS" id="PR01186">
    <property type="entry name" value="INTEGRINB"/>
</dbReference>
<evidence type="ECO:0000313" key="21">
    <source>
        <dbReference type="Proteomes" id="UP000838412"/>
    </source>
</evidence>
<keyword evidence="14" id="KW-0325">Glycoprotein</keyword>
<evidence type="ECO:0000256" key="9">
    <source>
        <dbReference type="ARBA" id="ARBA00022989"/>
    </source>
</evidence>
<evidence type="ECO:0000256" key="12">
    <source>
        <dbReference type="ARBA" id="ARBA00023137"/>
    </source>
</evidence>
<dbReference type="PROSITE" id="PS00107">
    <property type="entry name" value="PROTEIN_KINASE_ATP"/>
    <property type="match status" value="1"/>
</dbReference>
<dbReference type="CDD" id="cd00192">
    <property type="entry name" value="PTKc"/>
    <property type="match status" value="1"/>
</dbReference>
<keyword evidence="7" id="KW-0677">Repeat</keyword>
<dbReference type="GO" id="GO:0009897">
    <property type="term" value="C:external side of plasma membrane"/>
    <property type="evidence" value="ECO:0007669"/>
    <property type="project" value="TreeGrafter"/>
</dbReference>
<dbReference type="InterPro" id="IPR008266">
    <property type="entry name" value="Tyr_kinase_AS"/>
</dbReference>
<feature type="chain" id="PRO_5035467472" evidence="18">
    <location>
        <begin position="26"/>
        <end position="1474"/>
    </location>
</feature>
<keyword evidence="16" id="KW-0547">Nucleotide-binding</keyword>
<feature type="repeat" description="FG-GAP" evidence="15">
    <location>
        <begin position="366"/>
        <end position="421"/>
    </location>
</feature>
<evidence type="ECO:0000256" key="3">
    <source>
        <dbReference type="ARBA" id="ARBA00022475"/>
    </source>
</evidence>
<dbReference type="InterPro" id="IPR011009">
    <property type="entry name" value="Kinase-like_dom_sf"/>
</dbReference>
<dbReference type="InterPro" id="IPR028994">
    <property type="entry name" value="Integrin_alpha_N"/>
</dbReference>
<comment type="similarity">
    <text evidence="2">Belongs to the integrin beta chain family.</text>
</comment>
<dbReference type="PRINTS" id="PR00109">
    <property type="entry name" value="TYRKINASE"/>
</dbReference>
<dbReference type="FunFam" id="1.10.510.10:FF:000743">
    <property type="entry name" value="Predicted protein"/>
    <property type="match status" value="1"/>
</dbReference>
<keyword evidence="11 17" id="KW-0472">Membrane</keyword>
<dbReference type="InterPro" id="IPR013517">
    <property type="entry name" value="FG-GAP"/>
</dbReference>
<keyword evidence="13" id="KW-1015">Disulfide bond</keyword>
<evidence type="ECO:0000256" key="15">
    <source>
        <dbReference type="PROSITE-ProRule" id="PRU00803"/>
    </source>
</evidence>
<dbReference type="PANTHER" id="PTHR23220:SF122">
    <property type="entry name" value="INTEGRIN ALPHA-PS1"/>
    <property type="match status" value="1"/>
</dbReference>
<name>A0A8J9ZPI8_BRALA</name>
<feature type="repeat" description="FG-GAP" evidence="15">
    <location>
        <begin position="248"/>
        <end position="304"/>
    </location>
</feature>
<dbReference type="GO" id="GO:0008305">
    <property type="term" value="C:integrin complex"/>
    <property type="evidence" value="ECO:0007669"/>
    <property type="project" value="TreeGrafter"/>
</dbReference>
<evidence type="ECO:0000256" key="10">
    <source>
        <dbReference type="ARBA" id="ARBA00023037"/>
    </source>
</evidence>
<dbReference type="SUPFAM" id="SSF53300">
    <property type="entry name" value="vWA-like"/>
    <property type="match status" value="1"/>
</dbReference>
<evidence type="ECO:0000313" key="20">
    <source>
        <dbReference type="EMBL" id="CAH1258492.1"/>
    </source>
</evidence>
<reference evidence="20" key="1">
    <citation type="submission" date="2022-01" db="EMBL/GenBank/DDBJ databases">
        <authorList>
            <person name="Braso-Vives M."/>
        </authorList>
    </citation>
    <scope>NUCLEOTIDE SEQUENCE</scope>
</reference>
<feature type="transmembrane region" description="Helical" evidence="17">
    <location>
        <begin position="1075"/>
        <end position="1098"/>
    </location>
</feature>
<keyword evidence="6 18" id="KW-0732">Signal</keyword>
<dbReference type="Gene3D" id="2.60.40.1510">
    <property type="entry name" value="ntegrin, alpha v. Chain A, domain 3"/>
    <property type="match status" value="1"/>
</dbReference>
<evidence type="ECO:0000256" key="6">
    <source>
        <dbReference type="ARBA" id="ARBA00022729"/>
    </source>
</evidence>
<evidence type="ECO:0000256" key="14">
    <source>
        <dbReference type="ARBA" id="ARBA00023180"/>
    </source>
</evidence>
<dbReference type="GO" id="GO:0005178">
    <property type="term" value="F:integrin binding"/>
    <property type="evidence" value="ECO:0007669"/>
    <property type="project" value="TreeGrafter"/>
</dbReference>
<keyword evidence="9 17" id="KW-1133">Transmembrane helix</keyword>
<dbReference type="Pfam" id="PF08441">
    <property type="entry name" value="Integrin_A_Ig_1"/>
    <property type="match status" value="1"/>
</dbReference>
<feature type="signal peptide" evidence="18">
    <location>
        <begin position="1"/>
        <end position="25"/>
    </location>
</feature>
<dbReference type="Pfam" id="PF00362">
    <property type="entry name" value="Integrin_beta"/>
    <property type="match status" value="1"/>
</dbReference>
<feature type="repeat" description="FG-GAP" evidence="15">
    <location>
        <begin position="426"/>
        <end position="488"/>
    </location>
</feature>
<accession>A0A8J9ZPI8</accession>
<dbReference type="SMART" id="SM00187">
    <property type="entry name" value="INB"/>
    <property type="match status" value="1"/>
</dbReference>
<feature type="repeat" description="FG-GAP" evidence="15">
    <location>
        <begin position="307"/>
        <end position="365"/>
    </location>
</feature>
<evidence type="ECO:0000256" key="2">
    <source>
        <dbReference type="ARBA" id="ARBA00007449"/>
    </source>
</evidence>
<sequence length="1474" mass="162497">MSRLMFGFPSVVCLLCWSLPVVVSGFNLDTEQAVVRSGPEGSYFGFSVAMHKTPEGRKVLLVGAPRANWTHAPDLERPGALYQCPLDAHNCSQVVVDTEGSRSGTKRMVEIKYRDNKNDMWLGATVRTHQGRVVVCGPMWKNAYFRRYTILNGICYEMDASLKMDTVQKRMPCLGDQPSTVTHPLGHQINEGGDYTYGKCQAGLAAVYTQNGSQLVLGAPGGYDWTGTLSTYTGSYQTAGHPEAWDPWPEGGTVKQPHDSYIGFSLAAGKFFGDGVEYIAAGAPRHQHRGAVVFFQTKQESSGGALEPTNTLKGTQLASGFGYSMVALDLTNNGVTDLLVGAPVYMDKGVGGAVYLYSTRDKSPLQLVTMLTGPPASQFGLSLSSAGDLNGDGFTDIAVGAPNEGGGAVYIYHGSRSGLKDHHVQRISAEDAGLPSLASFGWSLLGDVDVDDNRWPDLVVGSYGTESVHILQSRPLVPYQVNASLSLDPPTPDPDIRCDLGGKNYTCLKLKLEFLYSGPGAADSYVDLDYTVEADSPRDQLGLERRLFFPNQSSTYKAQAPLRVYLKHVKSKTITVYVKDKFEDTNARVPIILEFSIFRARRRVQFPPVEDNSVLPAVDDYPLLHSTNAHIHVNLTGGCMCRNVRIKKSDDCFHCPGERSTLQYTEDQSLTPPGAQQGDIVRLQPQRVALDLRPGSPVSFDLQVRRLEDYPIDLYYLLDMSKSMQEFRDELTKLGKHLARKLSEKTESFRLGLGAFVEKPVDPFAFTAFYFDKKKGQMVYKLEEPCAGCVGPYIFKNVLPLTNQTDRLGEVVRFQKNSSNADLPEGVLDGMLQATVCQGPIGWRKQATRLLLVATDAGFHYAGDGKLAGLVTPNDGRCHVGPDGNFLKDAVDQDFPSVAQLKGLLEEHNTMSIFAVTQRSLHIYEELSQLLEGSTAKLLANDSSNLLDLVSDAYEELTSRIRLLTKSVPPGVDLSITAKCPHQPNSTASSECHPVLLGETVTFTITAEVDPSTCLSAPEVSTVTVQPVGYNEYLTIDLHISCTTCLCQSPEKPCSCEATSAHSGESAILAWLSEYYWVAAVLGAMLLVTAVLVFTLLGMRCRDKQPRMDEAMALANEIEMNGHVTTTYSRQQQGGLEGTQANEYVPEGAFAASPSTPLELEETIPLFLQDILIDRERVFLEAVIGKGFFGLVFKGKLKSGEGKDEMDVAVKTLKHASNSDELEAFLGEGIMMKDFNHPNVLTLIGVCMAVDEPPLVILPFMAHGDLATFLRDPDKTLTRRDLLTFGRDIARGMAYLSDLKFVHRDLAARNCMLDDYLTVKVADFGLSRDIYEREYYSSGDKRAKLPVKWMAIESLTEGIYSTKTDVWSYGVVLWEIWTRGVIPYPDVDNMDVTEYLLQGRRLRKPRHCQEALYQTMLRCWSSEPEDRPTFSELVAEMEAILSRTSSDLTPDDHVLMQQPAVYVNIPNGRTNSLW</sequence>
<dbReference type="InterPro" id="IPR002369">
    <property type="entry name" value="Integrin_bsu_VWA"/>
</dbReference>
<evidence type="ECO:0000256" key="7">
    <source>
        <dbReference type="ARBA" id="ARBA00022737"/>
    </source>
</evidence>